<gene>
    <name evidence="1" type="primary">g6728</name>
    <name evidence="1" type="ORF">VP750_LOCUS5758</name>
</gene>
<accession>A0ABP1FYE3</accession>
<reference evidence="1 2" key="1">
    <citation type="submission" date="2024-06" db="EMBL/GenBank/DDBJ databases">
        <authorList>
            <person name="Kraege A."/>
            <person name="Thomma B."/>
        </authorList>
    </citation>
    <scope>NUCLEOTIDE SEQUENCE [LARGE SCALE GENOMIC DNA]</scope>
</reference>
<evidence type="ECO:0000313" key="2">
    <source>
        <dbReference type="Proteomes" id="UP001497392"/>
    </source>
</evidence>
<proteinExistence type="predicted"/>
<dbReference type="EMBL" id="CAXHTA020000010">
    <property type="protein sequence ID" value="CAL5224099.1"/>
    <property type="molecule type" value="Genomic_DNA"/>
</dbReference>
<sequence>MAFIDVDEFLVIKDATVASLPKLLSEYTDYGALAAHWQGSTLAAYTGCFPEHDPENRHVKALVNMDFVYQIAGPHHFTYYEGKYAVNSAGEKVLGPVASRVITDRIVINHYVTKSLEDFQRKMARGSGMRNRKDMTFFQRVQLMATQQCTYAVHLGEQLQSPYK</sequence>
<comment type="caution">
    <text evidence="1">The sequence shown here is derived from an EMBL/GenBank/DDBJ whole genome shotgun (WGS) entry which is preliminary data.</text>
</comment>
<dbReference type="Proteomes" id="UP001497392">
    <property type="component" value="Unassembled WGS sequence"/>
</dbReference>
<organism evidence="1 2">
    <name type="scientific">Coccomyxa viridis</name>
    <dbReference type="NCBI Taxonomy" id="1274662"/>
    <lineage>
        <taxon>Eukaryota</taxon>
        <taxon>Viridiplantae</taxon>
        <taxon>Chlorophyta</taxon>
        <taxon>core chlorophytes</taxon>
        <taxon>Trebouxiophyceae</taxon>
        <taxon>Trebouxiophyceae incertae sedis</taxon>
        <taxon>Coccomyxaceae</taxon>
        <taxon>Coccomyxa</taxon>
    </lineage>
</organism>
<name>A0ABP1FYE3_9CHLO</name>
<protein>
    <submittedName>
        <fullName evidence="1">G6728 protein</fullName>
    </submittedName>
</protein>
<keyword evidence="2" id="KW-1185">Reference proteome</keyword>
<evidence type="ECO:0000313" key="1">
    <source>
        <dbReference type="EMBL" id="CAL5224099.1"/>
    </source>
</evidence>